<dbReference type="SMART" id="SM00355">
    <property type="entry name" value="ZnF_C2H2"/>
    <property type="match status" value="2"/>
</dbReference>
<dbReference type="Gene3D" id="3.30.160.60">
    <property type="entry name" value="Classic Zinc Finger"/>
    <property type="match status" value="1"/>
</dbReference>
<keyword evidence="1" id="KW-0479">Metal-binding</keyword>
<protein>
    <recommendedName>
        <fullName evidence="2">C2H2-type domain-containing protein</fullName>
    </recommendedName>
</protein>
<dbReference type="InterPro" id="IPR036236">
    <property type="entry name" value="Znf_C2H2_sf"/>
</dbReference>
<dbReference type="AlphaFoldDB" id="A0A7R9FLC9"/>
<evidence type="ECO:0000259" key="2">
    <source>
        <dbReference type="PROSITE" id="PS50157"/>
    </source>
</evidence>
<feature type="domain" description="C2H2-type" evidence="2">
    <location>
        <begin position="427"/>
        <end position="445"/>
    </location>
</feature>
<dbReference type="Pfam" id="PF00096">
    <property type="entry name" value="zf-C2H2"/>
    <property type="match status" value="1"/>
</dbReference>
<dbReference type="Pfam" id="PF12874">
    <property type="entry name" value="zf-met"/>
    <property type="match status" value="1"/>
</dbReference>
<dbReference type="InterPro" id="IPR013087">
    <property type="entry name" value="Znf_C2H2_type"/>
</dbReference>
<reference evidence="3" key="1">
    <citation type="submission" date="2020-11" db="EMBL/GenBank/DDBJ databases">
        <authorList>
            <person name="Tran Van P."/>
        </authorList>
    </citation>
    <scope>NUCLEOTIDE SEQUENCE</scope>
</reference>
<dbReference type="GO" id="GO:0008270">
    <property type="term" value="F:zinc ion binding"/>
    <property type="evidence" value="ECO:0007669"/>
    <property type="project" value="UniProtKB-KW"/>
</dbReference>
<accession>A0A7R9FLC9</accession>
<keyword evidence="1" id="KW-0862">Zinc</keyword>
<dbReference type="EMBL" id="OE001007">
    <property type="protein sequence ID" value="CAD7455715.1"/>
    <property type="molecule type" value="Genomic_DNA"/>
</dbReference>
<evidence type="ECO:0000313" key="3">
    <source>
        <dbReference type="EMBL" id="CAD7455715.1"/>
    </source>
</evidence>
<dbReference type="SUPFAM" id="SSF57667">
    <property type="entry name" value="beta-beta-alpha zinc fingers"/>
    <property type="match status" value="1"/>
</dbReference>
<dbReference type="PROSITE" id="PS50157">
    <property type="entry name" value="ZINC_FINGER_C2H2_2"/>
    <property type="match status" value="2"/>
</dbReference>
<organism evidence="3">
    <name type="scientific">Timema tahoe</name>
    <dbReference type="NCBI Taxonomy" id="61484"/>
    <lineage>
        <taxon>Eukaryota</taxon>
        <taxon>Metazoa</taxon>
        <taxon>Ecdysozoa</taxon>
        <taxon>Arthropoda</taxon>
        <taxon>Hexapoda</taxon>
        <taxon>Insecta</taxon>
        <taxon>Pterygota</taxon>
        <taxon>Neoptera</taxon>
        <taxon>Polyneoptera</taxon>
        <taxon>Phasmatodea</taxon>
        <taxon>Timematodea</taxon>
        <taxon>Timematoidea</taxon>
        <taxon>Timematidae</taxon>
        <taxon>Timema</taxon>
    </lineage>
</organism>
<dbReference type="PROSITE" id="PS00028">
    <property type="entry name" value="ZINC_FINGER_C2H2_1"/>
    <property type="match status" value="1"/>
</dbReference>
<name>A0A7R9FLC9_9NEOP</name>
<keyword evidence="1" id="KW-0863">Zinc-finger</keyword>
<feature type="domain" description="C2H2-type" evidence="2">
    <location>
        <begin position="400"/>
        <end position="428"/>
    </location>
</feature>
<gene>
    <name evidence="3" type="ORF">TTEB3V08_LOCUS3773</name>
</gene>
<sequence>MYLKVQMTPEQYLLTHYTVHPFHAAFVDSQGKQLLCHQYKQVELVNITLQELLEQEVLHVSYQKLFGKQPFPPDLQMNSSDTSRSDFRIIMIGAKYKLRLKLNMSFAEPSRFIRFVTNRTNNVADESTFNRALLPVQVVRRCTNYADDLVMSKIEFKGSNTRICMEGEWKNMVSTHEQNSNPNLPVISSLVYWESDAFDHVAINAAYVVLTDSSQLTSDGFKKLPDQIMYPYAEPYDLQKNMSLAVREDLSHLTKMADCFDVDVEQTDEPSSSTSSLQLAMAAYTKTHGASSNPMAMFYPQISYDLHPLLLNQRRRSANEKLQTNILGSDPLTLGLVTNPLHKELLRQSYRQKQKISKRDPATEIDPLLIPSRTVNTFPDGLSAGELDPSDFSTKPRKSFFCRACGKSFKFQTSLLRHNNKVHISKYQCPTCNRVFSRQAYLDVHTSKQGSSCYQGSAYNATLTHSNKTDPISNLVNEIEIENYSMLLTPILVIDIPVSPPGGVPWVLSHLVEVGLNPSRSQVMRLRETGDWSRRKPASLEQSLARLPAWWAGSESVVVDDDDDDDELSH</sequence>
<proteinExistence type="predicted"/>
<evidence type="ECO:0000256" key="1">
    <source>
        <dbReference type="PROSITE-ProRule" id="PRU00042"/>
    </source>
</evidence>